<accession>A0A1J1GSQ5</accession>
<keyword evidence="1" id="KW-0175">Coiled coil</keyword>
<evidence type="ECO:0000256" key="3">
    <source>
        <dbReference type="SAM" id="SignalP"/>
    </source>
</evidence>
<dbReference type="EMBL" id="CVMV01000042">
    <property type="protein sequence ID" value="CRG95523.1"/>
    <property type="molecule type" value="Genomic_DNA"/>
</dbReference>
<evidence type="ECO:0000313" key="5">
    <source>
        <dbReference type="Proteomes" id="UP000220797"/>
    </source>
</evidence>
<dbReference type="RefSeq" id="XP_028528332.1">
    <property type="nucleotide sequence ID" value="XM_028671706.1"/>
</dbReference>
<organism evidence="4 5">
    <name type="scientific">Plasmodium gallinaceum</name>
    <dbReference type="NCBI Taxonomy" id="5849"/>
    <lineage>
        <taxon>Eukaryota</taxon>
        <taxon>Sar</taxon>
        <taxon>Alveolata</taxon>
        <taxon>Apicomplexa</taxon>
        <taxon>Aconoidasida</taxon>
        <taxon>Haemosporida</taxon>
        <taxon>Plasmodiidae</taxon>
        <taxon>Plasmodium</taxon>
        <taxon>Plasmodium (Haemamoeba)</taxon>
    </lineage>
</organism>
<dbReference type="OMA" id="ANRWRIV"/>
<feature type="coiled-coil region" evidence="1">
    <location>
        <begin position="847"/>
        <end position="878"/>
    </location>
</feature>
<feature type="coiled-coil region" evidence="1">
    <location>
        <begin position="2037"/>
        <end position="2064"/>
    </location>
</feature>
<dbReference type="VEuPathDB" id="PlasmoDB:PGAL8A_00272300"/>
<feature type="coiled-coil region" evidence="1">
    <location>
        <begin position="1173"/>
        <end position="1404"/>
    </location>
</feature>
<dbReference type="Proteomes" id="UP000220797">
    <property type="component" value="Unassembled WGS sequence"/>
</dbReference>
<dbReference type="GeneID" id="39731255"/>
<feature type="signal peptide" evidence="3">
    <location>
        <begin position="1"/>
        <end position="21"/>
    </location>
</feature>
<evidence type="ECO:0000256" key="1">
    <source>
        <dbReference type="SAM" id="Coils"/>
    </source>
</evidence>
<feature type="coiled-coil region" evidence="1">
    <location>
        <begin position="539"/>
        <end position="658"/>
    </location>
</feature>
<protein>
    <submittedName>
        <fullName evidence="4">Reticulocyte binding protein, putative</fullName>
    </submittedName>
</protein>
<feature type="coiled-coil region" evidence="1">
    <location>
        <begin position="421"/>
        <end position="452"/>
    </location>
</feature>
<keyword evidence="5" id="KW-1185">Reference proteome</keyword>
<dbReference type="OrthoDB" id="385684at2759"/>
<gene>
    <name evidence="4" type="ORF">PGAL8A_00272300</name>
</gene>
<sequence>MKSKFFWILFFVILFILYASGEEKNIRTRLNKLGDDENTTFTNIYLKNNRKKKKNIKISKNFNHSSEKELNKRSKNFKNEDISLLDLLKKTTFINLKDYNINKTPIHFEELNKDKIYLSKYNFIKKNKDLNNIINFIQNNESELSVENDLDKFSQLNRKVNFNSSNVESFKLRLEYYIDYAKLAKSFKDNDSHFKTNCLAGIQKSTDFINEALKFYKDFKEMIKPPLEGNRNKSSPSSRNSLELEGNIEEKEKKIDSYYSDSRLKCNNDYICILNHYSVSRRKYSSEVLLEEIDTVFSNFFCSKYYKFVKDNSNLYKQDEINLGHIENFLTFSKKVLRFDENQIYQNQNMIDKKWKEYIIDIEQNKEIYKDNISMFNKYHQSLVNDEKTYGNCAKKLSAQKNNIGEKLRMQLNYMLSYYDIKFLDEKNKELRKKLHEEIKKFTQVTKDIEEELKLKMEEKVNSLLHPKNLDSEMKNIISDSQRTLNDVDNIIEENSVISQNSSKNYQNSIFIDTKGKLNKDVAEIIIHSDNIKRIFSSMNDINNNINSLKTDIMNIKNKELSSHIDRKAAIEDLLNRIISIEKQINLIKEKFDMLENYHKELKSLKDEITKLKIKVQENYKKLQEIKKEYDKSKEEIIEQIKQKLSEISESIINLKKIKSLSETENEDLKITGNLINEASCDMSEYKKKETTLSHQFNVAQESLRSTIDNEMLRIISQFTEEKKKLNYMEYELTDLDKILKEVIENYSRINSINANTENILQNNMNPVLEDIVRLKKDTTIKLIDDLYHNIGNSFKSFKEISHEISEEITIYNSKDETLKRHENYIEIKKNQFFSNLFEDEDNELLGKNNLGELKDLQNEISNEKNEITKKINNEEDLIKILKKYLNSYNKVEEFFKILNDFQTFKELKVLKEPIDKINLDDVLNGHKVSFQNINESIDNSTGKIHILNKKVDAFKILNNCINGSHKNDKSIENLKKEVNTSKGKITTESIKVNEDNSLEESETNNTLDQLKGKEKEIDGIIAKISELEEKSSNLLLFYEDIKKNVDEVKIIDELGVYIENTQGKKNELTDITRKIHEFNLKNIELDGNIDTIINNHNDSIQKLCYLRIMKLEKDADGQVQTNLNTLDETEENFKNYDEEIYTKKIKNDNNKQSVNNLAQYIKNIIKNINIHREKVINTKKKYKEQVGKANEQRKNSENSYIQKKRMIEVYNEMKKILEELDVIEKEINLSVKDVNTKKLEYNQTLINAFSEQINDEKEKAEEEVNTINVLKSKIEELKKNTAEHSESELKSFKYETYVNNAKENEDHIKELQLQANKLKEEINNGNKILVDTENILKRIEEILDEVIKRRNDIRISLDEIANVEKLLMTQKLKAIMDYLRDNMKKVEEENVKAKSELAKSEEAKNRVLMYFQRAEKLKDLIGSSSEEDVMLANINEIKTLKDDIINIINNMDIFSTESAKCKENSSTYYNNIVRGKEKIIYLKRYNKSNEKEITTELINELNKNIEQSSFYLKEADTSASESNKNCQLTSEYKAKINSILNETLILVEKVKYKKIESDTTKLVSDIKSHYSNIIESLENSIEKINNLKEQIDEIKEKDDKTNEKSLNAFVELEKIKNNINTYILEINSMKTNADNVFNYIEGVSHSILEISGRSEDEGVLDELKKEQDNLKRISEIFEEVKNRKKNLLQIEEKMSREIENIIYNIESNLEKFKKLYVEGIIEDIKREADQEKVNVESLKNSLISAIDVFISFFNKHGLEQNKIIQELGDYKDMVIQIHDKFEKSYKKLVDLVESIMLPSTTYDEAKSKKEEVIKEQEKYKKEKDEIIRILNDVNNIKKSETLKFISGRNLEIKKVYEKYKEQQLKVEEYIEEIKKIYRNIINSSDEITNALNDLDQAKNKFSEINGIKIECISYKNKVDPIYMNIVEGKEFMDMNEESEGFQILNDSKNIMDNIKEIEEYISNKENEGKNLIIESEDIIEKFKFRIKLREKISESKKKVDYIFTIAQNALEKCKKIEELNTDDQNYYEIVKDEKQYINLRESIDSYKIQNDQIKNELKKDLTEINSNDIKNNLINLEKVIDESKNYEYDSAALKKAENDIAEIVDWLDDKYNNVIKKNALVNHLIELDKKDKFSLLDLFITTMDIEISKDMLLIQKIKKDSEEVIKYIKNIHVIITSDMDKLSEFIDSNIIIYSPNNIDMNQYEEFFKIKEQESMKIISDMRTAFLSINEKINVNIVIKNLHLSNDLYKKLKIEKKSINDKYKNLSDIKLKEMEKKSKIYLDIAQLLENFLGNQKQKLIENSDNLKNIQYFFEEKKQILTIELTDIDTSIHLVSAIYATLQHKIDKKIGIENDNNIEYKKLTKYTENIPHLIKRVQDLSRDINFIKCENNSVLLKEENKKLSEEIHHYVSRIDKNVRESNEHFESIQEKIKKNMDIISENKNMTLVIDDVIQHITDIKEKIQSEKDNKKSKEKKFPNDKYKIAGGVLSSLFLCSCVFFTMLHKNNYEESDNNEENLEFEECENEISNLDEKEEIVDVSFVEGEDL</sequence>
<keyword evidence="3" id="KW-0732">Signal</keyword>
<reference evidence="4" key="1">
    <citation type="submission" date="2015-04" db="EMBL/GenBank/DDBJ databases">
        <authorList>
            <consortium name="Pathogen Informatics"/>
        </authorList>
    </citation>
    <scope>NUCLEOTIDE SEQUENCE [LARGE SCALE GENOMIC DNA]</scope>
    <source>
        <strain evidence="4">8A</strain>
    </source>
</reference>
<feature type="region of interest" description="Disordered" evidence="2">
    <location>
        <begin position="227"/>
        <end position="246"/>
    </location>
</feature>
<feature type="coiled-coil region" evidence="1">
    <location>
        <begin position="1661"/>
        <end position="1698"/>
    </location>
</feature>
<comment type="caution">
    <text evidence="4">The sequence shown here is derived from an EMBL/GenBank/DDBJ whole genome shotgun (WGS) entry which is preliminary data.</text>
</comment>
<feature type="coiled-coil region" evidence="1">
    <location>
        <begin position="1571"/>
        <end position="1633"/>
    </location>
</feature>
<evidence type="ECO:0000313" key="4">
    <source>
        <dbReference type="EMBL" id="CRG95523.1"/>
    </source>
</evidence>
<name>A0A1J1GSQ5_PLAGA</name>
<proteinExistence type="predicted"/>
<feature type="chain" id="PRO_5012227309" evidence="3">
    <location>
        <begin position="22"/>
        <end position="2546"/>
    </location>
</feature>
<feature type="compositionally biased region" description="Low complexity" evidence="2">
    <location>
        <begin position="232"/>
        <end position="241"/>
    </location>
</feature>
<feature type="coiled-coil region" evidence="1">
    <location>
        <begin position="1853"/>
        <end position="1901"/>
    </location>
</feature>
<evidence type="ECO:0000256" key="2">
    <source>
        <dbReference type="SAM" id="MobiDB-lite"/>
    </source>
</evidence>